<sequence length="441" mass="48460">MKLSEHFTYKKLIKFCMPSIVMMLFTSFYVVVDGLFVSNFVGKTSFAAINIIIPFLLMVGGFGFMIGTGGSALVSKTLGEKKNSLANDYFSMLIWFSIALGIVLSIVGIVFLKDISLMLGATESMLQDCIVYGRIILLFNISYMLQNIFQTFLVTAEKPGLGLKVTVFAGVTNMVLDFIFITIFKRGVAGAAIATGISQSVGTIIPLIYFMYNKDGILNLKRTRIEWHVIAKSCSNGMSEMLTSVSTSVVGMLYNIQLLKFAGENGVAAGGAIMYVQFIFISAYIGYDIGTAPLIGYNYGAKNHNELKSLLRKSFILISISGVLLMVSAQLGAVSISKIFVGYDLDLLDMMVSGFRIFALSFMIVGFNTFISSFFTALNNGVVSAINSFMRTFILQVVFVLLLPSLYGLDGIWWATNFAEIGSILTGIFFIVALRKNYNYF</sequence>
<evidence type="ECO:0000256" key="4">
    <source>
        <dbReference type="ARBA" id="ARBA00022448"/>
    </source>
</evidence>
<evidence type="ECO:0000313" key="11">
    <source>
        <dbReference type="EMBL" id="SMB88134.1"/>
    </source>
</evidence>
<dbReference type="EMBL" id="FWWR01000009">
    <property type="protein sequence ID" value="SMB88134.1"/>
    <property type="molecule type" value="Genomic_DNA"/>
</dbReference>
<dbReference type="Pfam" id="PF01554">
    <property type="entry name" value="MatE"/>
    <property type="match status" value="2"/>
</dbReference>
<gene>
    <name evidence="11" type="ORF">SAMN00017477_1348</name>
</gene>
<evidence type="ECO:0000256" key="10">
    <source>
        <dbReference type="SAM" id="Phobius"/>
    </source>
</evidence>
<dbReference type="AlphaFoldDB" id="A0A1W1V586"/>
<feature type="transmembrane region" description="Helical" evidence="10">
    <location>
        <begin position="389"/>
        <end position="407"/>
    </location>
</feature>
<evidence type="ECO:0000256" key="2">
    <source>
        <dbReference type="ARBA" id="ARBA00008417"/>
    </source>
</evidence>
<evidence type="ECO:0000256" key="8">
    <source>
        <dbReference type="ARBA" id="ARBA00023136"/>
    </source>
</evidence>
<dbReference type="STRING" id="573058.SAMN00017477_1348"/>
<keyword evidence="9" id="KW-0046">Antibiotic resistance</keyword>
<keyword evidence="7 10" id="KW-1133">Transmembrane helix</keyword>
<keyword evidence="8 10" id="KW-0472">Membrane</keyword>
<reference evidence="12" key="1">
    <citation type="submission" date="2017-04" db="EMBL/GenBank/DDBJ databases">
        <authorList>
            <person name="Varghese N."/>
            <person name="Submissions S."/>
        </authorList>
    </citation>
    <scope>NUCLEOTIDE SEQUENCE [LARGE SCALE GENOMIC DNA]</scope>
    <source>
        <strain evidence="12">DSM 20463</strain>
    </source>
</reference>
<keyword evidence="12" id="KW-1185">Reference proteome</keyword>
<keyword evidence="4" id="KW-0813">Transport</keyword>
<keyword evidence="6 10" id="KW-0812">Transmembrane</keyword>
<dbReference type="InterPro" id="IPR045070">
    <property type="entry name" value="MATE_MepA-like"/>
</dbReference>
<comment type="subcellular location">
    <subcellularLocation>
        <location evidence="1">Cell membrane</location>
        <topology evidence="1">Multi-pass membrane protein</topology>
    </subcellularLocation>
</comment>
<dbReference type="RefSeq" id="WP_084230898.1">
    <property type="nucleotide sequence ID" value="NZ_FWWR01000009.1"/>
</dbReference>
<feature type="transmembrane region" description="Helical" evidence="10">
    <location>
        <begin position="357"/>
        <end position="377"/>
    </location>
</feature>
<comment type="similarity">
    <text evidence="2">Belongs to the multi antimicrobial extrusion (MATE) (TC 2.A.66.1) family. MepA subfamily.</text>
</comment>
<evidence type="ECO:0000256" key="6">
    <source>
        <dbReference type="ARBA" id="ARBA00022692"/>
    </source>
</evidence>
<feature type="transmembrane region" description="Helical" evidence="10">
    <location>
        <begin position="413"/>
        <end position="434"/>
    </location>
</feature>
<feature type="transmembrane region" description="Helical" evidence="10">
    <location>
        <begin position="131"/>
        <end position="149"/>
    </location>
</feature>
<dbReference type="OrthoDB" id="9808954at2"/>
<dbReference type="GO" id="GO:0005886">
    <property type="term" value="C:plasma membrane"/>
    <property type="evidence" value="ECO:0007669"/>
    <property type="project" value="UniProtKB-SubCell"/>
</dbReference>
<accession>A0A1W1V586</accession>
<evidence type="ECO:0000256" key="9">
    <source>
        <dbReference type="ARBA" id="ARBA00023251"/>
    </source>
</evidence>
<evidence type="ECO:0000313" key="12">
    <source>
        <dbReference type="Proteomes" id="UP000192368"/>
    </source>
</evidence>
<feature type="transmembrane region" description="Helical" evidence="10">
    <location>
        <begin position="161"/>
        <end position="184"/>
    </location>
</feature>
<feature type="transmembrane region" description="Helical" evidence="10">
    <location>
        <begin position="89"/>
        <end position="111"/>
    </location>
</feature>
<dbReference type="GO" id="GO:0015297">
    <property type="term" value="F:antiporter activity"/>
    <property type="evidence" value="ECO:0007669"/>
    <property type="project" value="InterPro"/>
</dbReference>
<evidence type="ECO:0000256" key="7">
    <source>
        <dbReference type="ARBA" id="ARBA00022989"/>
    </source>
</evidence>
<feature type="transmembrane region" description="Helical" evidence="10">
    <location>
        <begin position="190"/>
        <end position="212"/>
    </location>
</feature>
<dbReference type="InterPro" id="IPR002528">
    <property type="entry name" value="MATE_fam"/>
</dbReference>
<dbReference type="InterPro" id="IPR051327">
    <property type="entry name" value="MATE_MepA_subfamily"/>
</dbReference>
<name>A0A1W1V586_PEPAS</name>
<feature type="transmembrane region" description="Helical" evidence="10">
    <location>
        <begin position="12"/>
        <end position="32"/>
    </location>
</feature>
<feature type="transmembrane region" description="Helical" evidence="10">
    <location>
        <begin position="44"/>
        <end position="68"/>
    </location>
</feature>
<evidence type="ECO:0000256" key="5">
    <source>
        <dbReference type="ARBA" id="ARBA00022475"/>
    </source>
</evidence>
<keyword evidence="5" id="KW-1003">Cell membrane</keyword>
<dbReference type="PANTHER" id="PTHR43823">
    <property type="entry name" value="SPORULATION PROTEIN YKVU"/>
    <property type="match status" value="1"/>
</dbReference>
<evidence type="ECO:0000256" key="3">
    <source>
        <dbReference type="ARBA" id="ARBA00022106"/>
    </source>
</evidence>
<feature type="transmembrane region" description="Helical" evidence="10">
    <location>
        <begin position="315"/>
        <end position="337"/>
    </location>
</feature>
<dbReference type="PANTHER" id="PTHR43823:SF3">
    <property type="entry name" value="MULTIDRUG EXPORT PROTEIN MEPA"/>
    <property type="match status" value="1"/>
</dbReference>
<protein>
    <recommendedName>
        <fullName evidence="3">Multidrug export protein MepA</fullName>
    </recommendedName>
</protein>
<proteinExistence type="inferred from homology"/>
<dbReference type="CDD" id="cd13143">
    <property type="entry name" value="MATE_MepA_like"/>
    <property type="match status" value="1"/>
</dbReference>
<dbReference type="InterPro" id="IPR048279">
    <property type="entry name" value="MdtK-like"/>
</dbReference>
<dbReference type="GO" id="GO:0042910">
    <property type="term" value="F:xenobiotic transmembrane transporter activity"/>
    <property type="evidence" value="ECO:0007669"/>
    <property type="project" value="InterPro"/>
</dbReference>
<dbReference type="GO" id="GO:0046677">
    <property type="term" value="P:response to antibiotic"/>
    <property type="evidence" value="ECO:0007669"/>
    <property type="project" value="UniProtKB-KW"/>
</dbReference>
<dbReference type="Proteomes" id="UP000192368">
    <property type="component" value="Unassembled WGS sequence"/>
</dbReference>
<dbReference type="PIRSF" id="PIRSF006603">
    <property type="entry name" value="DinF"/>
    <property type="match status" value="1"/>
</dbReference>
<organism evidence="11 12">
    <name type="scientific">Peptoniphilus asaccharolyticus DSM 20463</name>
    <dbReference type="NCBI Taxonomy" id="573058"/>
    <lineage>
        <taxon>Bacteria</taxon>
        <taxon>Bacillati</taxon>
        <taxon>Bacillota</taxon>
        <taxon>Tissierellia</taxon>
        <taxon>Tissierellales</taxon>
        <taxon>Peptoniphilaceae</taxon>
        <taxon>Peptoniphilus</taxon>
    </lineage>
</organism>
<evidence type="ECO:0000256" key="1">
    <source>
        <dbReference type="ARBA" id="ARBA00004651"/>
    </source>
</evidence>